<proteinExistence type="inferred from homology"/>
<evidence type="ECO:0000313" key="3">
    <source>
        <dbReference type="EMBL" id="KHL25387.1"/>
    </source>
</evidence>
<dbReference type="PANTHER" id="PTHR43669:SF3">
    <property type="entry name" value="ALCOHOL DEHYDROGENASE, PUTATIVE (AFU_ORTHOLOGUE AFUA_3G03445)-RELATED"/>
    <property type="match status" value="1"/>
</dbReference>
<protein>
    <submittedName>
        <fullName evidence="3">Short-chain dehydrogenase</fullName>
    </submittedName>
</protein>
<name>A0A0B2BZD3_9SPHN</name>
<dbReference type="SUPFAM" id="SSF51735">
    <property type="entry name" value="NAD(P)-binding Rossmann-fold domains"/>
    <property type="match status" value="1"/>
</dbReference>
<dbReference type="Pfam" id="PF00106">
    <property type="entry name" value="adh_short"/>
    <property type="match status" value="1"/>
</dbReference>
<sequence>MAEADPHIADVHTARRALNGRKAIITGGTTGIGRAVAVLLASEGATVFTCGRNEADLAETLEQLNTVGSGHGMTCDLARSGELDRFFAEGTAQLGSYDIAILNAAVPAVGLTAMSEQEVRDAIEINFTGYLLGAHKAVRQMQAAGGDIIFTGSYATRKLGPSSTVYAGIKAGIHGFAEALRREVGPQGIKVGLVIPGLTASAMTTDSMSDEDQQRRIGEDNMLLAEDIAAGVHFMLTQPSRTVVQELILVPRNNEE</sequence>
<organism evidence="3 4">
    <name type="scientific">Croceibacterium mercuriale</name>
    <dbReference type="NCBI Taxonomy" id="1572751"/>
    <lineage>
        <taxon>Bacteria</taxon>
        <taxon>Pseudomonadati</taxon>
        <taxon>Pseudomonadota</taxon>
        <taxon>Alphaproteobacteria</taxon>
        <taxon>Sphingomonadales</taxon>
        <taxon>Erythrobacteraceae</taxon>
        <taxon>Croceibacterium</taxon>
    </lineage>
</organism>
<evidence type="ECO:0000256" key="1">
    <source>
        <dbReference type="ARBA" id="ARBA00006484"/>
    </source>
</evidence>
<evidence type="ECO:0000256" key="2">
    <source>
        <dbReference type="ARBA" id="ARBA00023002"/>
    </source>
</evidence>
<keyword evidence="2" id="KW-0560">Oxidoreductase</keyword>
<dbReference type="EMBL" id="JTDN01000001">
    <property type="protein sequence ID" value="KHL25387.1"/>
    <property type="molecule type" value="Genomic_DNA"/>
</dbReference>
<dbReference type="CDD" id="cd05233">
    <property type="entry name" value="SDR_c"/>
    <property type="match status" value="1"/>
</dbReference>
<dbReference type="AlphaFoldDB" id="A0A0B2BZD3"/>
<evidence type="ECO:0000313" key="4">
    <source>
        <dbReference type="Proteomes" id="UP000030988"/>
    </source>
</evidence>
<comment type="caution">
    <text evidence="3">The sequence shown here is derived from an EMBL/GenBank/DDBJ whole genome shotgun (WGS) entry which is preliminary data.</text>
</comment>
<dbReference type="PANTHER" id="PTHR43669">
    <property type="entry name" value="5-KETO-D-GLUCONATE 5-REDUCTASE"/>
    <property type="match status" value="1"/>
</dbReference>
<gene>
    <name evidence="3" type="ORF">PK98_01325</name>
</gene>
<accession>A0A0B2BZD3</accession>
<dbReference type="GO" id="GO:0016491">
    <property type="term" value="F:oxidoreductase activity"/>
    <property type="evidence" value="ECO:0007669"/>
    <property type="project" value="UniProtKB-KW"/>
</dbReference>
<dbReference type="RefSeq" id="WP_039093700.1">
    <property type="nucleotide sequence ID" value="NZ_JTDN01000001.1"/>
</dbReference>
<dbReference type="PRINTS" id="PR00081">
    <property type="entry name" value="GDHRDH"/>
</dbReference>
<dbReference type="InterPro" id="IPR002347">
    <property type="entry name" value="SDR_fam"/>
</dbReference>
<dbReference type="Gene3D" id="3.40.50.720">
    <property type="entry name" value="NAD(P)-binding Rossmann-like Domain"/>
    <property type="match status" value="1"/>
</dbReference>
<dbReference type="STRING" id="1572751.PK98_01325"/>
<dbReference type="OrthoDB" id="658698at2"/>
<reference evidence="3 4" key="1">
    <citation type="submission" date="2014-11" db="EMBL/GenBank/DDBJ databases">
        <title>Draft genome sequence of Kirrobacter mercurialis.</title>
        <authorList>
            <person name="Coil D.A."/>
            <person name="Eisen J.A."/>
        </authorList>
    </citation>
    <scope>NUCLEOTIDE SEQUENCE [LARGE SCALE GENOMIC DNA]</scope>
    <source>
        <strain evidence="3 4">Coronado</strain>
    </source>
</reference>
<dbReference type="Proteomes" id="UP000030988">
    <property type="component" value="Unassembled WGS sequence"/>
</dbReference>
<comment type="similarity">
    <text evidence="1">Belongs to the short-chain dehydrogenases/reductases (SDR) family.</text>
</comment>
<dbReference type="InterPro" id="IPR036291">
    <property type="entry name" value="NAD(P)-bd_dom_sf"/>
</dbReference>
<keyword evidence="4" id="KW-1185">Reference proteome</keyword>